<dbReference type="Pfam" id="PF00676">
    <property type="entry name" value="E1_dh"/>
    <property type="match status" value="1"/>
</dbReference>
<evidence type="ECO:0000313" key="7">
    <source>
        <dbReference type="EMBL" id="SPF45725.1"/>
    </source>
</evidence>
<feature type="domain" description="Dehydrogenase E1 component" evidence="6">
    <location>
        <begin position="113"/>
        <end position="411"/>
    </location>
</feature>
<comment type="catalytic activity">
    <reaction evidence="4">
        <text>N(6)-[(R)-lipoyl]-L-lysyl-[protein] + 3-methyl-2-oxobutanoate + H(+) = N(6)-[(R)-S(8)-2-methylpropanoyldihydrolipoyl]-L-lysyl-[protein] + CO2</text>
        <dbReference type="Rhea" id="RHEA:13457"/>
        <dbReference type="Rhea" id="RHEA-COMP:10474"/>
        <dbReference type="Rhea" id="RHEA-COMP:10497"/>
        <dbReference type="ChEBI" id="CHEBI:11851"/>
        <dbReference type="ChEBI" id="CHEBI:15378"/>
        <dbReference type="ChEBI" id="CHEBI:16526"/>
        <dbReference type="ChEBI" id="CHEBI:83099"/>
        <dbReference type="ChEBI" id="CHEBI:83142"/>
        <dbReference type="EC" id="1.2.4.4"/>
    </reaction>
</comment>
<evidence type="ECO:0000259" key="6">
    <source>
        <dbReference type="Pfam" id="PF00676"/>
    </source>
</evidence>
<dbReference type="PANTHER" id="PTHR43380:SF1">
    <property type="entry name" value="2-OXOISOVALERATE DEHYDROGENASE SUBUNIT ALPHA, MITOCHONDRIAL"/>
    <property type="match status" value="1"/>
</dbReference>
<dbReference type="EC" id="1.2.4.4" evidence="4"/>
<comment type="cofactor">
    <cofactor evidence="1 4">
        <name>thiamine diphosphate</name>
        <dbReference type="ChEBI" id="CHEBI:58937"/>
    </cofactor>
</comment>
<evidence type="ECO:0000313" key="8">
    <source>
        <dbReference type="Proteomes" id="UP000238701"/>
    </source>
</evidence>
<dbReference type="EMBL" id="OMOD01000156">
    <property type="protein sequence ID" value="SPF45725.1"/>
    <property type="molecule type" value="Genomic_DNA"/>
</dbReference>
<evidence type="ECO:0000256" key="2">
    <source>
        <dbReference type="ARBA" id="ARBA00023002"/>
    </source>
</evidence>
<sequence length="451" mass="50052">MGNKKTKSRQSSNGSRPRSGAGARKNHVGADAFVRPVARSATGSPNQHLRTYSIPDYRLEHPDFTVRQVTKKDKYGHDHVRFEVEGEFDAPVPPIRDSKYLDKRQAIEIYRWMLLNRKMETALENLYKQGKVVGGVYFGLGQEACSCASAYALDRDDWFAPMIRNQGSMLVRGFGARDIMMQYMAKAGSPTRGRNATAHFGDIEKRNMVSPISMLGDLIPVMAGVALGARLQGRNLAVMTYIGDGGQSTGVTYEGINFASVQNLGLVLIVESNHWAYSTPSQMQYRCQDLAERAIGYGIPGVIVDGTDACQVYDAAHEAVERAHRSEGPTLIEAKMMRMKGHAIHDAAGYVPKAMFEFWRKRDPIARFENYVVREKKWLTPKENQDLIAGVEAEIEAEREIAVNSPMPTPESAEGGVFCENGCHKIKPKYGMPKVKKGTAYKATEAAVHLK</sequence>
<proteinExistence type="inferred from homology"/>
<evidence type="ECO:0000256" key="3">
    <source>
        <dbReference type="ARBA" id="ARBA00023052"/>
    </source>
</evidence>
<dbReference type="GO" id="GO:0003863">
    <property type="term" value="F:branched-chain 2-oxo acid dehydrogenase activity"/>
    <property type="evidence" value="ECO:0007669"/>
    <property type="project" value="UniProtKB-EC"/>
</dbReference>
<dbReference type="OrthoDB" id="9766715at2"/>
<organism evidence="7 8">
    <name type="scientific">Candidatus Sulfotelmatobacter kueseliae</name>
    <dbReference type="NCBI Taxonomy" id="2042962"/>
    <lineage>
        <taxon>Bacteria</taxon>
        <taxon>Pseudomonadati</taxon>
        <taxon>Acidobacteriota</taxon>
        <taxon>Terriglobia</taxon>
        <taxon>Terriglobales</taxon>
        <taxon>Candidatus Korobacteraceae</taxon>
        <taxon>Candidatus Sulfotelmatobacter</taxon>
    </lineage>
</organism>
<reference evidence="8" key="1">
    <citation type="submission" date="2018-02" db="EMBL/GenBank/DDBJ databases">
        <authorList>
            <person name="Hausmann B."/>
        </authorList>
    </citation>
    <scope>NUCLEOTIDE SEQUENCE [LARGE SCALE GENOMIC DNA]</scope>
    <source>
        <strain evidence="8">Peat soil MAG SbA1</strain>
    </source>
</reference>
<keyword evidence="7" id="KW-0670">Pyruvate</keyword>
<evidence type="ECO:0000256" key="5">
    <source>
        <dbReference type="SAM" id="MobiDB-lite"/>
    </source>
</evidence>
<keyword evidence="3 4" id="KW-0786">Thiamine pyrophosphate</keyword>
<feature type="region of interest" description="Disordered" evidence="5">
    <location>
        <begin position="1"/>
        <end position="49"/>
    </location>
</feature>
<accession>A0A2U3L1B9</accession>
<dbReference type="AlphaFoldDB" id="A0A2U3L1B9"/>
<comment type="similarity">
    <text evidence="4">Belongs to the BCKDHA family.</text>
</comment>
<dbReference type="SUPFAM" id="SSF52518">
    <property type="entry name" value="Thiamin diphosphate-binding fold (THDP-binding)"/>
    <property type="match status" value="1"/>
</dbReference>
<dbReference type="InterPro" id="IPR050771">
    <property type="entry name" value="Alpha-ketoacid_DH_E1_comp"/>
</dbReference>
<name>A0A2U3L1B9_9BACT</name>
<dbReference type="GO" id="GO:0009083">
    <property type="term" value="P:branched-chain amino acid catabolic process"/>
    <property type="evidence" value="ECO:0007669"/>
    <property type="project" value="TreeGrafter"/>
</dbReference>
<dbReference type="InterPro" id="IPR029061">
    <property type="entry name" value="THDP-binding"/>
</dbReference>
<gene>
    <name evidence="7" type="ORF">SBA1_600028</name>
</gene>
<keyword evidence="2 4" id="KW-0560">Oxidoreductase</keyword>
<evidence type="ECO:0000256" key="4">
    <source>
        <dbReference type="RuleBase" id="RU365014"/>
    </source>
</evidence>
<dbReference type="Proteomes" id="UP000238701">
    <property type="component" value="Unassembled WGS sequence"/>
</dbReference>
<dbReference type="CDD" id="cd02000">
    <property type="entry name" value="TPP_E1_PDC_ADC_BCADC"/>
    <property type="match status" value="1"/>
</dbReference>
<dbReference type="PANTHER" id="PTHR43380">
    <property type="entry name" value="2-OXOISOVALERATE DEHYDROGENASE SUBUNIT ALPHA, MITOCHONDRIAL"/>
    <property type="match status" value="1"/>
</dbReference>
<protein>
    <recommendedName>
        <fullName evidence="4">2-oxoisovalerate dehydrogenase subunit alpha</fullName>
        <ecNumber evidence="4">1.2.4.4</ecNumber>
    </recommendedName>
    <alternativeName>
        <fullName evidence="4">Branched-chain alpha-keto acid dehydrogenase E1 component alpha chain</fullName>
    </alternativeName>
</protein>
<dbReference type="InterPro" id="IPR001017">
    <property type="entry name" value="DH_E1"/>
</dbReference>
<comment type="function">
    <text evidence="4">The branched-chain alpha-keto dehydrogenase complex catalyzes the overall conversion of alpha-keto acids to acyl-CoA and CO(2). It contains multiple copies of three enzymatic components: branched-chain alpha-keto acid decarboxylase (E1), lipoamide acyltransferase (E2) and lipoamide dehydrogenase (E3).</text>
</comment>
<dbReference type="Gene3D" id="3.40.50.970">
    <property type="match status" value="1"/>
</dbReference>
<evidence type="ECO:0000256" key="1">
    <source>
        <dbReference type="ARBA" id="ARBA00001964"/>
    </source>
</evidence>